<accession>A0A2T2XGH1</accession>
<comment type="caution">
    <text evidence="1">The sequence shown here is derived from an EMBL/GenBank/DDBJ whole genome shotgun (WGS) entry which is preliminary data.</text>
</comment>
<dbReference type="EMBL" id="PXYW01000018">
    <property type="protein sequence ID" value="PSR33578.1"/>
    <property type="molecule type" value="Genomic_DNA"/>
</dbReference>
<evidence type="ECO:0000313" key="1">
    <source>
        <dbReference type="EMBL" id="PSR33578.1"/>
    </source>
</evidence>
<reference evidence="1 2" key="1">
    <citation type="journal article" date="2014" name="BMC Genomics">
        <title>Comparison of environmental and isolate Sulfobacillus genomes reveals diverse carbon, sulfur, nitrogen, and hydrogen metabolisms.</title>
        <authorList>
            <person name="Justice N.B."/>
            <person name="Norman A."/>
            <person name="Brown C.T."/>
            <person name="Singh A."/>
            <person name="Thomas B.C."/>
            <person name="Banfield J.F."/>
        </authorList>
    </citation>
    <scope>NUCLEOTIDE SEQUENCE [LARGE SCALE GENOMIC DNA]</scope>
    <source>
        <strain evidence="1">AMDSBA4</strain>
    </source>
</reference>
<sequence length="96" mass="10588">MEENTFSVIADITTDDSEAIKPVVLSLFGDAAIKAVDGGFHIEGVLTGDTAQDCNRHLLSAMRRVVKKTQLRASWTGHGVTERYFDYVLKSRVTES</sequence>
<dbReference type="Proteomes" id="UP000242972">
    <property type="component" value="Unassembled WGS sequence"/>
</dbReference>
<proteinExistence type="predicted"/>
<evidence type="ECO:0000313" key="2">
    <source>
        <dbReference type="Proteomes" id="UP000242972"/>
    </source>
</evidence>
<organism evidence="1 2">
    <name type="scientific">Sulfobacillus benefaciens</name>
    <dbReference type="NCBI Taxonomy" id="453960"/>
    <lineage>
        <taxon>Bacteria</taxon>
        <taxon>Bacillati</taxon>
        <taxon>Bacillota</taxon>
        <taxon>Clostridia</taxon>
        <taxon>Eubacteriales</taxon>
        <taxon>Clostridiales Family XVII. Incertae Sedis</taxon>
        <taxon>Sulfobacillus</taxon>
    </lineage>
</organism>
<gene>
    <name evidence="1" type="ORF">C7B46_09235</name>
</gene>
<dbReference type="AlphaFoldDB" id="A0A2T2XGH1"/>
<name>A0A2T2XGH1_9FIRM</name>
<protein>
    <submittedName>
        <fullName evidence="1">Uncharacterized protein</fullName>
    </submittedName>
</protein>